<evidence type="ECO:0000313" key="3">
    <source>
        <dbReference type="EMBL" id="CAK9226980.1"/>
    </source>
</evidence>
<evidence type="ECO:0000256" key="1">
    <source>
        <dbReference type="SAM" id="Coils"/>
    </source>
</evidence>
<dbReference type="PANTHER" id="PTHR31245:SF20">
    <property type="entry name" value="F18B13.13 PROTEIN"/>
    <property type="match status" value="1"/>
</dbReference>
<sequence>MSAAVCGKRSVFDDLHGSPPVAKRLRFAQASSSAIRFPPSAIAAAAAASPPSSSTTSGTPFEACLEAAGSSRHHHHHSSDGGSVVLLLRQLHALFPEMEGKLVEKVLESCGNNLDSAIKSLTDLRLSSSERSVSSSQDGVSGASVARSSSLAAAMESLSPSTTNSCRQQMEAAAAGSLQQLEGEEWVELLVREMMNAADLDDARARATHTLEAFEKTVASRSAAVMEVQQKENIALKEQLQGLIHDNHILKRAVAIQHERQIEHEGRTRELQQVKQLLAQYQEQVRTLELSNYSLTLHLRKAQEGSSMPGRFHPDVF</sequence>
<protein>
    <recommendedName>
        <fullName evidence="2">CUE domain-containing protein</fullName>
    </recommendedName>
</protein>
<name>A0ABP0UQQ8_9BRYO</name>
<gene>
    <name evidence="3" type="ORF">CSSPTR1EN2_LOCUS18510</name>
</gene>
<reference evidence="3" key="1">
    <citation type="submission" date="2024-02" db="EMBL/GenBank/DDBJ databases">
        <authorList>
            <consortium name="ELIXIR-Norway"/>
            <consortium name="Elixir Norway"/>
        </authorList>
    </citation>
    <scope>NUCLEOTIDE SEQUENCE</scope>
</reference>
<dbReference type="Proteomes" id="UP001497512">
    <property type="component" value="Chromosome 5"/>
</dbReference>
<evidence type="ECO:0000259" key="2">
    <source>
        <dbReference type="PROSITE" id="PS51140"/>
    </source>
</evidence>
<feature type="domain" description="CUE" evidence="2">
    <location>
        <begin position="83"/>
        <end position="126"/>
    </location>
</feature>
<accession>A0ABP0UQQ8</accession>
<dbReference type="PANTHER" id="PTHR31245">
    <property type="entry name" value="UBIQUITIN SYSTEM COMPONENT CUE PROTEIN"/>
    <property type="match status" value="1"/>
</dbReference>
<dbReference type="InterPro" id="IPR009060">
    <property type="entry name" value="UBA-like_sf"/>
</dbReference>
<evidence type="ECO:0000313" key="4">
    <source>
        <dbReference type="Proteomes" id="UP001497512"/>
    </source>
</evidence>
<organism evidence="3 4">
    <name type="scientific">Sphagnum troendelagicum</name>
    <dbReference type="NCBI Taxonomy" id="128251"/>
    <lineage>
        <taxon>Eukaryota</taxon>
        <taxon>Viridiplantae</taxon>
        <taxon>Streptophyta</taxon>
        <taxon>Embryophyta</taxon>
        <taxon>Bryophyta</taxon>
        <taxon>Sphagnophytina</taxon>
        <taxon>Sphagnopsida</taxon>
        <taxon>Sphagnales</taxon>
        <taxon>Sphagnaceae</taxon>
        <taxon>Sphagnum</taxon>
    </lineage>
</organism>
<dbReference type="InterPro" id="IPR003892">
    <property type="entry name" value="CUE"/>
</dbReference>
<dbReference type="Pfam" id="PF02845">
    <property type="entry name" value="CUE"/>
    <property type="match status" value="1"/>
</dbReference>
<dbReference type="EMBL" id="OZ019897">
    <property type="protein sequence ID" value="CAK9226980.1"/>
    <property type="molecule type" value="Genomic_DNA"/>
</dbReference>
<keyword evidence="4" id="KW-1185">Reference proteome</keyword>
<feature type="coiled-coil region" evidence="1">
    <location>
        <begin position="264"/>
        <end position="291"/>
    </location>
</feature>
<keyword evidence="1" id="KW-0175">Coiled coil</keyword>
<dbReference type="CDD" id="cd14279">
    <property type="entry name" value="CUE"/>
    <property type="match status" value="1"/>
</dbReference>
<dbReference type="SUPFAM" id="SSF46934">
    <property type="entry name" value="UBA-like"/>
    <property type="match status" value="1"/>
</dbReference>
<dbReference type="Gene3D" id="1.10.8.10">
    <property type="entry name" value="DNA helicase RuvA subunit, C-terminal domain"/>
    <property type="match status" value="1"/>
</dbReference>
<proteinExistence type="predicted"/>
<dbReference type="PROSITE" id="PS51140">
    <property type="entry name" value="CUE"/>
    <property type="match status" value="1"/>
</dbReference>